<organism evidence="2 3">
    <name type="scientific">Aphidius gifuensis</name>
    <name type="common">Parasitoid wasp</name>
    <dbReference type="NCBI Taxonomy" id="684658"/>
    <lineage>
        <taxon>Eukaryota</taxon>
        <taxon>Metazoa</taxon>
        <taxon>Ecdysozoa</taxon>
        <taxon>Arthropoda</taxon>
        <taxon>Hexapoda</taxon>
        <taxon>Insecta</taxon>
        <taxon>Pterygota</taxon>
        <taxon>Neoptera</taxon>
        <taxon>Endopterygota</taxon>
        <taxon>Hymenoptera</taxon>
        <taxon>Apocrita</taxon>
        <taxon>Ichneumonoidea</taxon>
        <taxon>Braconidae</taxon>
        <taxon>Aphidiinae</taxon>
        <taxon>Aphidius</taxon>
    </lineage>
</organism>
<feature type="compositionally biased region" description="Gly residues" evidence="1">
    <location>
        <begin position="769"/>
        <end position="782"/>
    </location>
</feature>
<evidence type="ECO:0000256" key="1">
    <source>
        <dbReference type="SAM" id="MobiDB-lite"/>
    </source>
</evidence>
<sequence>MMLNDLVPDDTWYRAKIVTHPSIDVESTNINNKNRNTRDTPCTPGKTPSTHSTNNEKKNHTVSSIMDSLNQGTANIKYSNDPKIILLLGLSGAGKSTLAQYLFGNNSNLMAVAKKNFKCKATGDFYIEDTGKKIGHNTLLSHTELPDLVIDPETNTTIYDCPGFSDTRDPEHDISGAYFIKAVSDKAKALKFIFVVNYNSITIGANRADFIILARHATNLIHNISKYNESIALVATKIKDDKPDDQRIIAIADYLQEVRDTLKESNELPNVQSFIDIILTTSGPDNQDYTKIGLMPKFNTAGRLNDSLVVQAYKKSLLTLIHNNINFTEINTTDLKPTISSDSVYYIDGLVNEVTQQMWIYINNVVQKVQVFYNDLIQNMLDTIHTLNDEKIMIDTDQSKAELFLTKLNKGLSAISEVVRNIQRKTTLNELSKYIISSALISEVNLSQDLIVSNISTQHEYLNFLLTVHEPRHSFNVDAVITLFTNLENELKISINHFHSNVSDITNQIENTISSIDNNVMNEIQKNFSSITETILNNTKISLLLNSGRSELLEIRNLANGPDITYKCINQIQRTVNHFNFSHTNIQSVDLILQNTSRLINKLHFLQNLTDEFTNSNSMKCTDNINRVISYLDDLGKCYSCELKSPDHLVIKGHYIKLSDLNNCPQTKNATLVEIFALKKIFIDTDIDKTGENFSLCIIAPIWEIHGSYKIKLDGKPGDTQRKAVGGHSKSIPHGKDGAPGLPGGPGGSFLGIGATFIDSNYLSISADGGNGGPGQDAGDGMHGQDDTECPSSIENENYPSKEHCLSFNWWRLRHLYDDGCTARSTFDGFSLDIRVNNSYHQFNDTSRQVVTCHPKNDGLFKGNGTNGGNGGKGGMGGHPGNVTVIAKVKQSISLSNRVGKTGSDGNGGVGGEAGKKGKNLVIDMIRVLYRSFVVNVRGIFLILPNEHKLVVSEEFYFPGKSGTNGHNTENIKKPEKAVSPLKLAHQSLHDYKTFFNQYPSDNTEDVDSINFLDILEKL</sequence>
<dbReference type="CDD" id="cd00882">
    <property type="entry name" value="Ras_like_GTPase"/>
    <property type="match status" value="1"/>
</dbReference>
<evidence type="ECO:0008006" key="4">
    <source>
        <dbReference type="Google" id="ProtNLM"/>
    </source>
</evidence>
<proteinExistence type="predicted"/>
<dbReference type="Gene3D" id="3.40.50.300">
    <property type="entry name" value="P-loop containing nucleotide triphosphate hydrolases"/>
    <property type="match status" value="1"/>
</dbReference>
<protein>
    <recommendedName>
        <fullName evidence="4">G domain-containing protein</fullName>
    </recommendedName>
</protein>
<feature type="region of interest" description="Disordered" evidence="1">
    <location>
        <begin position="27"/>
        <end position="60"/>
    </location>
</feature>
<evidence type="ECO:0000313" key="3">
    <source>
        <dbReference type="Proteomes" id="UP000639338"/>
    </source>
</evidence>
<dbReference type="AlphaFoldDB" id="A0A834XSP0"/>
<dbReference type="SUPFAM" id="SSF52540">
    <property type="entry name" value="P-loop containing nucleoside triphosphate hydrolases"/>
    <property type="match status" value="1"/>
</dbReference>
<reference evidence="2 3" key="1">
    <citation type="submission" date="2020-08" db="EMBL/GenBank/DDBJ databases">
        <title>Aphidius gifuensis genome sequencing and assembly.</title>
        <authorList>
            <person name="Du Z."/>
        </authorList>
    </citation>
    <scope>NUCLEOTIDE SEQUENCE [LARGE SCALE GENOMIC DNA]</scope>
    <source>
        <strain evidence="2">YNYX2018</strain>
        <tissue evidence="2">Adults</tissue>
    </source>
</reference>
<accession>A0A834XSP0</accession>
<name>A0A834XSP0_APHGI</name>
<gene>
    <name evidence="2" type="ORF">HCN44_000727</name>
</gene>
<evidence type="ECO:0000313" key="2">
    <source>
        <dbReference type="EMBL" id="KAF7990922.1"/>
    </source>
</evidence>
<dbReference type="EMBL" id="JACMRX010000004">
    <property type="protein sequence ID" value="KAF7990922.1"/>
    <property type="molecule type" value="Genomic_DNA"/>
</dbReference>
<feature type="region of interest" description="Disordered" evidence="1">
    <location>
        <begin position="768"/>
        <end position="796"/>
    </location>
</feature>
<dbReference type="Proteomes" id="UP000639338">
    <property type="component" value="Unassembled WGS sequence"/>
</dbReference>
<comment type="caution">
    <text evidence="2">The sequence shown here is derived from an EMBL/GenBank/DDBJ whole genome shotgun (WGS) entry which is preliminary data.</text>
</comment>
<feature type="region of interest" description="Disordered" evidence="1">
    <location>
        <begin position="720"/>
        <end position="745"/>
    </location>
</feature>
<keyword evidence="3" id="KW-1185">Reference proteome</keyword>
<dbReference type="InterPro" id="IPR027417">
    <property type="entry name" value="P-loop_NTPase"/>
</dbReference>